<keyword evidence="2" id="KW-0378">Hydrolase</keyword>
<reference evidence="3" key="1">
    <citation type="submission" date="2012-06" db="EMBL/GenBank/DDBJ databases">
        <title>Complete sequence of chromosome of Desulfomonile tiedjei DSM 6799.</title>
        <authorList>
            <person name="Lucas S."/>
            <person name="Copeland A."/>
            <person name="Lapidus A."/>
            <person name="Glavina del Rio T."/>
            <person name="Dalin E."/>
            <person name="Tice H."/>
            <person name="Bruce D."/>
            <person name="Goodwin L."/>
            <person name="Pitluck S."/>
            <person name="Peters L."/>
            <person name="Ovchinnikova G."/>
            <person name="Zeytun A."/>
            <person name="Lu M."/>
            <person name="Kyrpides N."/>
            <person name="Mavromatis K."/>
            <person name="Ivanova N."/>
            <person name="Brettin T."/>
            <person name="Detter J.C."/>
            <person name="Han C."/>
            <person name="Larimer F."/>
            <person name="Land M."/>
            <person name="Hauser L."/>
            <person name="Markowitz V."/>
            <person name="Cheng J.-F."/>
            <person name="Hugenholtz P."/>
            <person name="Woyke T."/>
            <person name="Wu D."/>
            <person name="Spring S."/>
            <person name="Schroeder M."/>
            <person name="Brambilla E."/>
            <person name="Klenk H.-P."/>
            <person name="Eisen J.A."/>
        </authorList>
    </citation>
    <scope>NUCLEOTIDE SEQUENCE [LARGE SCALE GENOMIC DNA]</scope>
    <source>
        <strain evidence="3">ATCC 49306 / DSM 6799 / DCB-1</strain>
    </source>
</reference>
<dbReference type="AlphaFoldDB" id="I4CCY7"/>
<keyword evidence="3" id="KW-1185">Reference proteome</keyword>
<dbReference type="STRING" id="706587.Desti_4812"/>
<dbReference type="KEGG" id="dti:Desti_4812"/>
<dbReference type="SUPFAM" id="SSF109604">
    <property type="entry name" value="HD-domain/PDEase-like"/>
    <property type="match status" value="1"/>
</dbReference>
<evidence type="ECO:0000313" key="3">
    <source>
        <dbReference type="Proteomes" id="UP000006055"/>
    </source>
</evidence>
<feature type="domain" description="HD" evidence="1">
    <location>
        <begin position="60"/>
        <end position="181"/>
    </location>
</feature>
<protein>
    <submittedName>
        <fullName evidence="2">HD superfamily phosphohydrolase</fullName>
    </submittedName>
</protein>
<evidence type="ECO:0000259" key="1">
    <source>
        <dbReference type="PROSITE" id="PS51831"/>
    </source>
</evidence>
<dbReference type="PANTHER" id="PTHR11373">
    <property type="entry name" value="DEOXYNUCLEOSIDE TRIPHOSPHATE TRIPHOSPHOHYDROLASE"/>
    <property type="match status" value="1"/>
</dbReference>
<dbReference type="SMART" id="SM00471">
    <property type="entry name" value="HDc"/>
    <property type="match status" value="1"/>
</dbReference>
<dbReference type="PROSITE" id="PS51831">
    <property type="entry name" value="HD"/>
    <property type="match status" value="1"/>
</dbReference>
<dbReference type="CDD" id="cd00077">
    <property type="entry name" value="HDc"/>
    <property type="match status" value="1"/>
</dbReference>
<proteinExistence type="predicted"/>
<dbReference type="InterPro" id="IPR006674">
    <property type="entry name" value="HD_domain"/>
</dbReference>
<dbReference type="Gene3D" id="1.10.3210.10">
    <property type="entry name" value="Hypothetical protein af1432"/>
    <property type="match status" value="1"/>
</dbReference>
<evidence type="ECO:0000313" key="2">
    <source>
        <dbReference type="EMBL" id="AFM27428.1"/>
    </source>
</evidence>
<accession>I4CCY7</accession>
<dbReference type="PATRIC" id="fig|706587.4.peg.5448"/>
<dbReference type="InterPro" id="IPR050135">
    <property type="entry name" value="dGTPase-like"/>
</dbReference>
<dbReference type="GO" id="GO:0008832">
    <property type="term" value="F:dGTPase activity"/>
    <property type="evidence" value="ECO:0007669"/>
    <property type="project" value="TreeGrafter"/>
</dbReference>
<sequence>MPSYGPKIIRDPVHDIIPFANDETDQLLLRVINTKEFQRLRRIKQLGMCDIVFPGASHSRLAHSLGVMHLARRVLDQIKRVYQKMDEIQRRVVLLAALLHDIGHGPFSHAFERVSDSSHESWTGRIILDETTEVHQKLKELDPTLPKQVADFLQSKPVDGVPTVFSHIVSSQLDVDRFDYLLRDSHATGTNYGAFDLNWLIQHLFLTDTGDRFYLDRKAYWVAKAYIFARHNMYQTVYFHKAVRATEVMFVELCSLYRNLVKEAADLKQKKAIAPNVSPVIVSIFSEDAISLDDYLTLDDSTLIEFFKCCAHSSHLALAALGLGLINRKLYKCIDITMEDKGRDRNFVADVSSWLTENHMDWRHEFISDSPANTPYQRYMPEKEKPAQAIYIERPDGNQVEITEYRLQSPIAALAKENILARYYFKEAIRDKVDELAKAHGLRRA</sequence>
<dbReference type="EMBL" id="CP003360">
    <property type="protein sequence ID" value="AFM27428.1"/>
    <property type="molecule type" value="Genomic_DNA"/>
</dbReference>
<dbReference type="GO" id="GO:0006203">
    <property type="term" value="P:dGTP catabolic process"/>
    <property type="evidence" value="ECO:0007669"/>
    <property type="project" value="TreeGrafter"/>
</dbReference>
<dbReference type="eggNOG" id="COG1078">
    <property type="taxonomic scope" value="Bacteria"/>
</dbReference>
<dbReference type="Pfam" id="PF01966">
    <property type="entry name" value="HD"/>
    <property type="match status" value="1"/>
</dbReference>
<name>I4CCY7_DESTA</name>
<dbReference type="PANTHER" id="PTHR11373:SF4">
    <property type="entry name" value="DEOXYNUCLEOSIDE TRIPHOSPHATE TRIPHOSPHOHYDROLASE SAMHD1"/>
    <property type="match status" value="1"/>
</dbReference>
<gene>
    <name evidence="2" type="ordered locus">Desti_4812</name>
</gene>
<dbReference type="InterPro" id="IPR003607">
    <property type="entry name" value="HD/PDEase_dom"/>
</dbReference>
<dbReference type="Proteomes" id="UP000006055">
    <property type="component" value="Chromosome"/>
</dbReference>
<dbReference type="HOGENOM" id="CLU_026821_0_0_7"/>
<organism evidence="2 3">
    <name type="scientific">Desulfomonile tiedjei (strain ATCC 49306 / DSM 6799 / DCB-1)</name>
    <dbReference type="NCBI Taxonomy" id="706587"/>
    <lineage>
        <taxon>Bacteria</taxon>
        <taxon>Pseudomonadati</taxon>
        <taxon>Thermodesulfobacteriota</taxon>
        <taxon>Desulfomonilia</taxon>
        <taxon>Desulfomonilales</taxon>
        <taxon>Desulfomonilaceae</taxon>
        <taxon>Desulfomonile</taxon>
    </lineage>
</organism>